<accession>A0AAD5G1H4</accession>
<keyword evidence="2" id="KW-1185">Reference proteome</keyword>
<dbReference type="EMBL" id="JAMZMK010012103">
    <property type="protein sequence ID" value="KAI7725005.1"/>
    <property type="molecule type" value="Genomic_DNA"/>
</dbReference>
<evidence type="ECO:0000313" key="1">
    <source>
        <dbReference type="EMBL" id="KAI7725005.1"/>
    </source>
</evidence>
<reference evidence="1" key="1">
    <citation type="submission" date="2022-06" db="EMBL/GenBank/DDBJ databases">
        <title>Uncovering the hologenomic basis of an extraordinary plant invasion.</title>
        <authorList>
            <person name="Bieker V.C."/>
            <person name="Martin M.D."/>
            <person name="Gilbert T."/>
            <person name="Hodgins K."/>
            <person name="Battlay P."/>
            <person name="Petersen B."/>
            <person name="Wilson J."/>
        </authorList>
    </citation>
    <scope>NUCLEOTIDE SEQUENCE</scope>
    <source>
        <strain evidence="1">AA19_3_7</strain>
        <tissue evidence="1">Leaf</tissue>
    </source>
</reference>
<comment type="caution">
    <text evidence="1">The sequence shown here is derived from an EMBL/GenBank/DDBJ whole genome shotgun (WGS) entry which is preliminary data.</text>
</comment>
<name>A0AAD5G1H4_AMBAR</name>
<sequence length="107" mass="12261">VASRSLRATVQTHVLQKTIIRRWVKAMEVLRATVQAHPWLKALDLVEELACNQWFQREALQIADTEKLEGLEVLRHSMDSKTVLTDVFLGNLAVKNKNMKRPKNDGN</sequence>
<evidence type="ECO:0000313" key="2">
    <source>
        <dbReference type="Proteomes" id="UP001206925"/>
    </source>
</evidence>
<protein>
    <submittedName>
        <fullName evidence="1">Uncharacterized protein</fullName>
    </submittedName>
</protein>
<gene>
    <name evidence="1" type="ORF">M8C21_015267</name>
</gene>
<dbReference type="AlphaFoldDB" id="A0AAD5G1H4"/>
<feature type="non-terminal residue" evidence="1">
    <location>
        <position position="107"/>
    </location>
</feature>
<proteinExistence type="predicted"/>
<dbReference type="Proteomes" id="UP001206925">
    <property type="component" value="Unassembled WGS sequence"/>
</dbReference>
<organism evidence="1 2">
    <name type="scientific">Ambrosia artemisiifolia</name>
    <name type="common">Common ragweed</name>
    <dbReference type="NCBI Taxonomy" id="4212"/>
    <lineage>
        <taxon>Eukaryota</taxon>
        <taxon>Viridiplantae</taxon>
        <taxon>Streptophyta</taxon>
        <taxon>Embryophyta</taxon>
        <taxon>Tracheophyta</taxon>
        <taxon>Spermatophyta</taxon>
        <taxon>Magnoliopsida</taxon>
        <taxon>eudicotyledons</taxon>
        <taxon>Gunneridae</taxon>
        <taxon>Pentapetalae</taxon>
        <taxon>asterids</taxon>
        <taxon>campanulids</taxon>
        <taxon>Asterales</taxon>
        <taxon>Asteraceae</taxon>
        <taxon>Asteroideae</taxon>
        <taxon>Heliantheae alliance</taxon>
        <taxon>Heliantheae</taxon>
        <taxon>Ambrosia</taxon>
    </lineage>
</organism>